<dbReference type="InterPro" id="IPR007159">
    <property type="entry name" value="SpoVT-AbrB_dom"/>
</dbReference>
<evidence type="ECO:0000313" key="2">
    <source>
        <dbReference type="EMBL" id="MCW7461706.1"/>
    </source>
</evidence>
<protein>
    <submittedName>
        <fullName evidence="2">AbrB/MazE/SpoVT family DNA-binding domain-containing protein</fullName>
    </submittedName>
</protein>
<dbReference type="Gene3D" id="2.10.260.10">
    <property type="match status" value="1"/>
</dbReference>
<accession>A0ABT3LVF1</accession>
<organism evidence="2 3">
    <name type="scientific">Leptospira limi</name>
    <dbReference type="NCBI Taxonomy" id="2950023"/>
    <lineage>
        <taxon>Bacteria</taxon>
        <taxon>Pseudomonadati</taxon>
        <taxon>Spirochaetota</taxon>
        <taxon>Spirochaetia</taxon>
        <taxon>Leptospirales</taxon>
        <taxon>Leptospiraceae</taxon>
        <taxon>Leptospira</taxon>
    </lineage>
</organism>
<feature type="domain" description="SpoVT-AbrB" evidence="1">
    <location>
        <begin position="6"/>
        <end position="49"/>
    </location>
</feature>
<reference evidence="2 3" key="1">
    <citation type="submission" date="2022-06" db="EMBL/GenBank/DDBJ databases">
        <title>Leptospira isolates from biofilms formed at urban environments.</title>
        <authorList>
            <person name="Ribeiro P.S."/>
            <person name="Sousa T."/>
            <person name="Carvalho N."/>
            <person name="Aburjaile F."/>
            <person name="Neves F."/>
            <person name="Oliveira D."/>
            <person name="Blanco L."/>
            <person name="Lima J."/>
            <person name="Costa F."/>
            <person name="Brenig B."/>
            <person name="Soares S."/>
            <person name="Ramos R."/>
            <person name="Goes-Neto A."/>
            <person name="Matiuzzi M."/>
            <person name="Azevedo V."/>
            <person name="Ristow P."/>
        </authorList>
    </citation>
    <scope>NUCLEOTIDE SEQUENCE [LARGE SCALE GENOMIC DNA]</scope>
    <source>
        <strain evidence="2 3">VSF25</strain>
    </source>
</reference>
<proteinExistence type="predicted"/>
<dbReference type="SUPFAM" id="SSF89447">
    <property type="entry name" value="AbrB/MazE/MraZ-like"/>
    <property type="match status" value="1"/>
</dbReference>
<sequence length="82" mass="9403">MKVAVIQIGNSRGIRIPKTVLEECHIDDTVDLKVDGDKIIISPDKERPRKAWATQFQEMAKQNDDSLILPDALDLEAEDWEW</sequence>
<name>A0ABT3LVF1_9LEPT</name>
<dbReference type="Proteomes" id="UP001209737">
    <property type="component" value="Unassembled WGS sequence"/>
</dbReference>
<keyword evidence="3" id="KW-1185">Reference proteome</keyword>
<dbReference type="RefSeq" id="WP_265374763.1">
    <property type="nucleotide sequence ID" value="NZ_JAMQPV010000001.1"/>
</dbReference>
<evidence type="ECO:0000259" key="1">
    <source>
        <dbReference type="SMART" id="SM00966"/>
    </source>
</evidence>
<evidence type="ECO:0000313" key="3">
    <source>
        <dbReference type="Proteomes" id="UP001209737"/>
    </source>
</evidence>
<dbReference type="EMBL" id="JAMQPV010000001">
    <property type="protein sequence ID" value="MCW7461706.1"/>
    <property type="molecule type" value="Genomic_DNA"/>
</dbReference>
<keyword evidence="2" id="KW-0238">DNA-binding</keyword>
<dbReference type="GO" id="GO:0003677">
    <property type="term" value="F:DNA binding"/>
    <property type="evidence" value="ECO:0007669"/>
    <property type="project" value="UniProtKB-KW"/>
</dbReference>
<dbReference type="InterPro" id="IPR037914">
    <property type="entry name" value="SpoVT-AbrB_sf"/>
</dbReference>
<dbReference type="Pfam" id="PF04014">
    <property type="entry name" value="MazE_antitoxin"/>
    <property type="match status" value="1"/>
</dbReference>
<dbReference type="SMART" id="SM00966">
    <property type="entry name" value="SpoVT_AbrB"/>
    <property type="match status" value="1"/>
</dbReference>
<gene>
    <name evidence="2" type="ORF">ND812_06355</name>
</gene>
<comment type="caution">
    <text evidence="2">The sequence shown here is derived from an EMBL/GenBank/DDBJ whole genome shotgun (WGS) entry which is preliminary data.</text>
</comment>